<dbReference type="GeneID" id="37030441"/>
<dbReference type="Proteomes" id="UP000245884">
    <property type="component" value="Unassembled WGS sequence"/>
</dbReference>
<evidence type="ECO:0000313" key="7">
    <source>
        <dbReference type="Proteomes" id="UP000245884"/>
    </source>
</evidence>
<dbReference type="GO" id="GO:0017070">
    <property type="term" value="F:U6 snRNA binding"/>
    <property type="evidence" value="ECO:0007669"/>
    <property type="project" value="TreeGrafter"/>
</dbReference>
<dbReference type="FunFam" id="2.130.10.10:FF:000443">
    <property type="entry name" value="U4/U6 small nuclear ribonucleoprotein Prp4"/>
    <property type="match status" value="1"/>
</dbReference>
<dbReference type="InterPro" id="IPR036285">
    <property type="entry name" value="PRP4-like_sf"/>
</dbReference>
<dbReference type="SMART" id="SM00320">
    <property type="entry name" value="WD40"/>
    <property type="match status" value="7"/>
</dbReference>
<feature type="repeat" description="WD" evidence="3">
    <location>
        <begin position="486"/>
        <end position="520"/>
    </location>
</feature>
<protein>
    <submittedName>
        <fullName evidence="6">WD40 repeat-like protein</fullName>
    </submittedName>
</protein>
<feature type="region of interest" description="Disordered" evidence="4">
    <location>
        <begin position="431"/>
        <end position="452"/>
    </location>
</feature>
<feature type="compositionally biased region" description="Acidic residues" evidence="4">
    <location>
        <begin position="111"/>
        <end position="125"/>
    </location>
</feature>
<dbReference type="Pfam" id="PF08799">
    <property type="entry name" value="PRP4"/>
    <property type="match status" value="1"/>
</dbReference>
<dbReference type="STRING" id="1569628.A0A316V0G4"/>
<accession>A0A316V0G4</accession>
<dbReference type="GO" id="GO:0030621">
    <property type="term" value="F:U4 snRNA binding"/>
    <property type="evidence" value="ECO:0007669"/>
    <property type="project" value="TreeGrafter"/>
</dbReference>
<dbReference type="SUPFAM" id="SSF158230">
    <property type="entry name" value="PRP4-like"/>
    <property type="match status" value="1"/>
</dbReference>
<dbReference type="PANTHER" id="PTHR19846">
    <property type="entry name" value="WD40 REPEAT PROTEIN"/>
    <property type="match status" value="1"/>
</dbReference>
<evidence type="ECO:0000256" key="2">
    <source>
        <dbReference type="ARBA" id="ARBA00022737"/>
    </source>
</evidence>
<dbReference type="PROSITE" id="PS00678">
    <property type="entry name" value="WD_REPEATS_1"/>
    <property type="match status" value="1"/>
</dbReference>
<feature type="region of interest" description="Disordered" evidence="4">
    <location>
        <begin position="1"/>
        <end position="32"/>
    </location>
</feature>
<evidence type="ECO:0000259" key="5">
    <source>
        <dbReference type="SMART" id="SM00500"/>
    </source>
</evidence>
<dbReference type="CDD" id="cd00200">
    <property type="entry name" value="WD40"/>
    <property type="match status" value="1"/>
</dbReference>
<feature type="compositionally biased region" description="Basic and acidic residues" evidence="4">
    <location>
        <begin position="436"/>
        <end position="448"/>
    </location>
</feature>
<name>A0A316V0G4_9BASI</name>
<dbReference type="InterPro" id="IPR015943">
    <property type="entry name" value="WD40/YVTN_repeat-like_dom_sf"/>
</dbReference>
<dbReference type="PROSITE" id="PS50082">
    <property type="entry name" value="WD_REPEATS_2"/>
    <property type="match status" value="4"/>
</dbReference>
<dbReference type="RefSeq" id="XP_025365659.1">
    <property type="nucleotide sequence ID" value="XM_025508618.1"/>
</dbReference>
<dbReference type="InterPro" id="IPR001680">
    <property type="entry name" value="WD40_rpt"/>
</dbReference>
<dbReference type="GO" id="GO:0000398">
    <property type="term" value="P:mRNA splicing, via spliceosome"/>
    <property type="evidence" value="ECO:0007669"/>
    <property type="project" value="TreeGrafter"/>
</dbReference>
<proteinExistence type="predicted"/>
<keyword evidence="7" id="KW-1185">Reference proteome</keyword>
<dbReference type="SMART" id="SM00500">
    <property type="entry name" value="SFM"/>
    <property type="match status" value="1"/>
</dbReference>
<evidence type="ECO:0000256" key="3">
    <source>
        <dbReference type="PROSITE-ProRule" id="PRU00221"/>
    </source>
</evidence>
<dbReference type="InterPro" id="IPR014906">
    <property type="entry name" value="PRP4-like"/>
</dbReference>
<dbReference type="EMBL" id="KZ819662">
    <property type="protein sequence ID" value="PWN31047.1"/>
    <property type="molecule type" value="Genomic_DNA"/>
</dbReference>
<dbReference type="AlphaFoldDB" id="A0A316V0G4"/>
<feature type="domain" description="Pre-mRNA processing factor 4 (PRP4)-like" evidence="5">
    <location>
        <begin position="53"/>
        <end position="105"/>
    </location>
</feature>
<keyword evidence="2" id="KW-0677">Repeat</keyword>
<feature type="repeat" description="WD" evidence="3">
    <location>
        <begin position="323"/>
        <end position="364"/>
    </location>
</feature>
<evidence type="ECO:0000313" key="6">
    <source>
        <dbReference type="EMBL" id="PWN31047.1"/>
    </source>
</evidence>
<feature type="repeat" description="WD" evidence="3">
    <location>
        <begin position="365"/>
        <end position="407"/>
    </location>
</feature>
<dbReference type="SUPFAM" id="SSF50978">
    <property type="entry name" value="WD40 repeat-like"/>
    <property type="match status" value="1"/>
</dbReference>
<dbReference type="Pfam" id="PF00400">
    <property type="entry name" value="WD40"/>
    <property type="match status" value="7"/>
</dbReference>
<dbReference type="PANTHER" id="PTHR19846:SF0">
    <property type="entry name" value="PRE-MRNA PROCESSING FACTOR 4"/>
    <property type="match status" value="1"/>
</dbReference>
<reference evidence="6 7" key="1">
    <citation type="journal article" date="2018" name="Mol. Biol. Evol.">
        <title>Broad Genomic Sampling Reveals a Smut Pathogenic Ancestry of the Fungal Clade Ustilaginomycotina.</title>
        <authorList>
            <person name="Kijpornyongpan T."/>
            <person name="Mondo S.J."/>
            <person name="Barry K."/>
            <person name="Sandor L."/>
            <person name="Lee J."/>
            <person name="Lipzen A."/>
            <person name="Pangilinan J."/>
            <person name="LaButti K."/>
            <person name="Hainaut M."/>
            <person name="Henrissat B."/>
            <person name="Grigoriev I.V."/>
            <person name="Spatafora J.W."/>
            <person name="Aime M.C."/>
        </authorList>
    </citation>
    <scope>NUCLEOTIDE SEQUENCE [LARGE SCALE GENOMIC DNA]</scope>
    <source>
        <strain evidence="6 7">MCA 5214</strain>
    </source>
</reference>
<sequence length="520" mass="56646">MDLDEAGPSSRPAGVSLDELATSSHDPSQSRSHAALLRVFEDRKVSRSLAVPTADHAVRQKLRDLGEPQTCFAEANVDRRERLRDVLVKERQRRIEAGDVEGEEDVRSEGSDGEEEEQDEEFFTEGTDELLEARRDIAWYSLARAKKRIHRQRCEAKVPLEELVGLRNRTYEPFKHFTSLGSQPASDRPISQVRFSPCTGSLLATASWSGQLKLWSVPSCSPHPHRDYRGGHTDKIGGLAWHPQATQGQSAASVNLATGGAEGNVCLWSLDKDTPVATLKGHEARVARVAFHPSGNYAASASFDGTWRLWSLNSPSPSSILMQEGHSREVYTVDFHPDGSLLGSGGLDALGRLWDLRTGRAAMVLDGHAREVLALDFHPMSGHHVVTASGDDTVKVWDMRALKSIYTIPAHTSSVADVRFFRGGSAVGGAKVNGAGKEEDMDTSHDVADSSSQPQLSASGLYLCTAGYDGLVKVWSSDDWQLLRTLSGDNGKVMSVDASPTGEHLASGEWGRTFKLWGAL</sequence>
<dbReference type="Gene3D" id="4.10.280.110">
    <property type="entry name" value="Pre-mRNA processing factor 4 domain"/>
    <property type="match status" value="1"/>
</dbReference>
<dbReference type="Gene3D" id="2.130.10.10">
    <property type="entry name" value="YVTN repeat-like/Quinoprotein amine dehydrogenase"/>
    <property type="match status" value="3"/>
</dbReference>
<dbReference type="InterPro" id="IPR036322">
    <property type="entry name" value="WD40_repeat_dom_sf"/>
</dbReference>
<feature type="repeat" description="WD" evidence="3">
    <location>
        <begin position="279"/>
        <end position="320"/>
    </location>
</feature>
<organism evidence="6 7">
    <name type="scientific">Jaminaea rosea</name>
    <dbReference type="NCBI Taxonomy" id="1569628"/>
    <lineage>
        <taxon>Eukaryota</taxon>
        <taxon>Fungi</taxon>
        <taxon>Dikarya</taxon>
        <taxon>Basidiomycota</taxon>
        <taxon>Ustilaginomycotina</taxon>
        <taxon>Exobasidiomycetes</taxon>
        <taxon>Microstromatales</taxon>
        <taxon>Microstromatales incertae sedis</taxon>
        <taxon>Jaminaea</taxon>
    </lineage>
</organism>
<dbReference type="InterPro" id="IPR020472">
    <property type="entry name" value="WD40_PAC1"/>
</dbReference>
<evidence type="ECO:0000256" key="4">
    <source>
        <dbReference type="SAM" id="MobiDB-lite"/>
    </source>
</evidence>
<evidence type="ECO:0000256" key="1">
    <source>
        <dbReference type="ARBA" id="ARBA00022574"/>
    </source>
</evidence>
<feature type="compositionally biased region" description="Polar residues" evidence="4">
    <location>
        <begin position="21"/>
        <end position="32"/>
    </location>
</feature>
<keyword evidence="1 3" id="KW-0853">WD repeat</keyword>
<dbReference type="OrthoDB" id="540662at2759"/>
<dbReference type="InterPro" id="IPR019775">
    <property type="entry name" value="WD40_repeat_CS"/>
</dbReference>
<feature type="region of interest" description="Disordered" evidence="4">
    <location>
        <begin position="95"/>
        <end position="125"/>
    </location>
</feature>
<gene>
    <name evidence="6" type="ORF">BDZ90DRAFT_263752</name>
</gene>
<dbReference type="PROSITE" id="PS50294">
    <property type="entry name" value="WD_REPEATS_REGION"/>
    <property type="match status" value="4"/>
</dbReference>
<dbReference type="GO" id="GO:0046540">
    <property type="term" value="C:U4/U6 x U5 tri-snRNP complex"/>
    <property type="evidence" value="ECO:0007669"/>
    <property type="project" value="TreeGrafter"/>
</dbReference>
<dbReference type="PRINTS" id="PR00320">
    <property type="entry name" value="GPROTEINBRPT"/>
</dbReference>